<protein>
    <recommendedName>
        <fullName evidence="7">NADPH-dependent 1-acyldihydroxyacetone phosphate reductase</fullName>
    </recommendedName>
</protein>
<dbReference type="GO" id="GO:0006654">
    <property type="term" value="P:phosphatidic acid biosynthetic process"/>
    <property type="evidence" value="ECO:0007669"/>
    <property type="project" value="TreeGrafter"/>
</dbReference>
<dbReference type="OrthoDB" id="2102561at2759"/>
<dbReference type="Proteomes" id="UP000769528">
    <property type="component" value="Unassembled WGS sequence"/>
</dbReference>
<evidence type="ECO:0000256" key="4">
    <source>
        <dbReference type="RuleBase" id="RU000363"/>
    </source>
</evidence>
<dbReference type="Gene3D" id="3.40.50.720">
    <property type="entry name" value="NAD(P)-binding Rossmann-like Domain"/>
    <property type="match status" value="1"/>
</dbReference>
<dbReference type="SUPFAM" id="SSF51735">
    <property type="entry name" value="NAD(P)-binding Rossmann-fold domains"/>
    <property type="match status" value="1"/>
</dbReference>
<dbReference type="InterPro" id="IPR002347">
    <property type="entry name" value="SDR_fam"/>
</dbReference>
<dbReference type="PRINTS" id="PR00080">
    <property type="entry name" value="SDRFAMILY"/>
</dbReference>
<dbReference type="InterPro" id="IPR020904">
    <property type="entry name" value="Sc_DH/Rdtase_CS"/>
</dbReference>
<accession>A0A9P8PRK8</accession>
<keyword evidence="3" id="KW-0560">Oxidoreductase</keyword>
<reference evidence="5" key="2">
    <citation type="submission" date="2021-01" db="EMBL/GenBank/DDBJ databases">
        <authorList>
            <person name="Schikora-Tamarit M.A."/>
        </authorList>
    </citation>
    <scope>NUCLEOTIDE SEQUENCE</scope>
    <source>
        <strain evidence="5">CBS6341</strain>
    </source>
</reference>
<keyword evidence="6" id="KW-1185">Reference proteome</keyword>
<comment type="similarity">
    <text evidence="1 4">Belongs to the short-chain dehydrogenases/reductases (SDR) family.</text>
</comment>
<name>A0A9P8PRK8_9ASCO</name>
<sequence>MVITSDERQKTALITGASSGIGYSIAKELASRGYRVYAAARRLEAMEPLKAFGITPVRLDVSQLDSVIELKELLGKELIDSKLDILYNNAGQSCTIPTTDVTDAQLEQAFQTNTIGAIRVTRELVKFVINAKGTILFTSSLVSIVPFPFSSIYCATKAALSQYSRVLHLELKGFGVRVINVVTGGVKTDGHDTRPIPQGSLFDFEEARTAFESRKYMSKNNEPMAPGVYAKQVVNDIESGKDLIDVYRGTWGFVLGHFAQLAPRWLIEWILVLKFKINPVYKKIRQRDEVNLHLD</sequence>
<evidence type="ECO:0000256" key="1">
    <source>
        <dbReference type="ARBA" id="ARBA00006484"/>
    </source>
</evidence>
<dbReference type="CDD" id="cd05374">
    <property type="entry name" value="17beta-HSD-like_SDR_c"/>
    <property type="match status" value="1"/>
</dbReference>
<dbReference type="AlphaFoldDB" id="A0A9P8PRK8"/>
<dbReference type="GO" id="GO:0019433">
    <property type="term" value="P:triglyceride catabolic process"/>
    <property type="evidence" value="ECO:0007669"/>
    <property type="project" value="TreeGrafter"/>
</dbReference>
<gene>
    <name evidence="5" type="ORF">WICMUC_001933</name>
</gene>
<organism evidence="5 6">
    <name type="scientific">Wickerhamomyces mucosus</name>
    <dbReference type="NCBI Taxonomy" id="1378264"/>
    <lineage>
        <taxon>Eukaryota</taxon>
        <taxon>Fungi</taxon>
        <taxon>Dikarya</taxon>
        <taxon>Ascomycota</taxon>
        <taxon>Saccharomycotina</taxon>
        <taxon>Saccharomycetes</taxon>
        <taxon>Phaffomycetales</taxon>
        <taxon>Wickerhamomycetaceae</taxon>
        <taxon>Wickerhamomyces</taxon>
    </lineage>
</organism>
<evidence type="ECO:0000256" key="2">
    <source>
        <dbReference type="ARBA" id="ARBA00022857"/>
    </source>
</evidence>
<dbReference type="InterPro" id="IPR036291">
    <property type="entry name" value="NAD(P)-bd_dom_sf"/>
</dbReference>
<proteinExistence type="inferred from homology"/>
<dbReference type="GO" id="GO:0004806">
    <property type="term" value="F:triacylglycerol lipase activity"/>
    <property type="evidence" value="ECO:0007669"/>
    <property type="project" value="TreeGrafter"/>
</dbReference>
<dbReference type="GO" id="GO:0005811">
    <property type="term" value="C:lipid droplet"/>
    <property type="evidence" value="ECO:0007669"/>
    <property type="project" value="TreeGrafter"/>
</dbReference>
<evidence type="ECO:0000313" key="5">
    <source>
        <dbReference type="EMBL" id="KAH3677027.1"/>
    </source>
</evidence>
<evidence type="ECO:0000313" key="6">
    <source>
        <dbReference type="Proteomes" id="UP000769528"/>
    </source>
</evidence>
<dbReference type="PROSITE" id="PS00061">
    <property type="entry name" value="ADH_SHORT"/>
    <property type="match status" value="1"/>
</dbReference>
<dbReference type="GO" id="GO:0005783">
    <property type="term" value="C:endoplasmic reticulum"/>
    <property type="evidence" value="ECO:0007669"/>
    <property type="project" value="TreeGrafter"/>
</dbReference>
<dbReference type="EMBL" id="JAEUBF010000556">
    <property type="protein sequence ID" value="KAH3677027.1"/>
    <property type="molecule type" value="Genomic_DNA"/>
</dbReference>
<evidence type="ECO:0008006" key="7">
    <source>
        <dbReference type="Google" id="ProtNLM"/>
    </source>
</evidence>
<evidence type="ECO:0000256" key="3">
    <source>
        <dbReference type="ARBA" id="ARBA00023002"/>
    </source>
</evidence>
<dbReference type="PRINTS" id="PR00081">
    <property type="entry name" value="GDHRDH"/>
</dbReference>
<dbReference type="PANTHER" id="PTHR44169:SF6">
    <property type="entry name" value="NADPH-DEPENDENT 1-ACYLDIHYDROXYACETONE PHOSPHATE REDUCTASE"/>
    <property type="match status" value="1"/>
</dbReference>
<keyword evidence="2" id="KW-0521">NADP</keyword>
<reference evidence="5" key="1">
    <citation type="journal article" date="2021" name="Open Biol.">
        <title>Shared evolutionary footprints suggest mitochondrial oxidative damage underlies multiple complex I losses in fungi.</title>
        <authorList>
            <person name="Schikora-Tamarit M.A."/>
            <person name="Marcet-Houben M."/>
            <person name="Nosek J."/>
            <person name="Gabaldon T."/>
        </authorList>
    </citation>
    <scope>NUCLEOTIDE SEQUENCE</scope>
    <source>
        <strain evidence="5">CBS6341</strain>
    </source>
</reference>
<dbReference type="Pfam" id="PF00106">
    <property type="entry name" value="adh_short"/>
    <property type="match status" value="1"/>
</dbReference>
<dbReference type="GO" id="GO:0000140">
    <property type="term" value="F:acylglycerone-phosphate reductase (NADP+) activity"/>
    <property type="evidence" value="ECO:0007669"/>
    <property type="project" value="TreeGrafter"/>
</dbReference>
<dbReference type="PANTHER" id="PTHR44169">
    <property type="entry name" value="NADPH-DEPENDENT 1-ACYLDIHYDROXYACETONE PHOSPHATE REDUCTASE"/>
    <property type="match status" value="1"/>
</dbReference>
<comment type="caution">
    <text evidence="5">The sequence shown here is derived from an EMBL/GenBank/DDBJ whole genome shotgun (WGS) entry which is preliminary data.</text>
</comment>